<evidence type="ECO:0000256" key="1">
    <source>
        <dbReference type="ARBA" id="ARBA00022460"/>
    </source>
</evidence>
<dbReference type="OrthoDB" id="6510765at2759"/>
<dbReference type="AlphaFoldDB" id="A0A6P8YAZ2"/>
<organism evidence="5">
    <name type="scientific">Thrips palmi</name>
    <name type="common">Melon thrips</name>
    <dbReference type="NCBI Taxonomy" id="161013"/>
    <lineage>
        <taxon>Eukaryota</taxon>
        <taxon>Metazoa</taxon>
        <taxon>Ecdysozoa</taxon>
        <taxon>Arthropoda</taxon>
        <taxon>Hexapoda</taxon>
        <taxon>Insecta</taxon>
        <taxon>Pterygota</taxon>
        <taxon>Neoptera</taxon>
        <taxon>Paraneoptera</taxon>
        <taxon>Thysanoptera</taxon>
        <taxon>Terebrantia</taxon>
        <taxon>Thripoidea</taxon>
        <taxon>Thripidae</taxon>
        <taxon>Thrips</taxon>
    </lineage>
</organism>
<dbReference type="Proteomes" id="UP000515158">
    <property type="component" value="Unplaced"/>
</dbReference>
<dbReference type="RefSeq" id="XP_034236783.1">
    <property type="nucleotide sequence ID" value="XM_034380892.1"/>
</dbReference>
<dbReference type="InterPro" id="IPR051217">
    <property type="entry name" value="Insect_Cuticle_Struc_Prot"/>
</dbReference>
<accession>A0A6P8YAZ2</accession>
<feature type="region of interest" description="Disordered" evidence="3">
    <location>
        <begin position="224"/>
        <end position="335"/>
    </location>
</feature>
<dbReference type="KEGG" id="tpal:117642586"/>
<evidence type="ECO:0000313" key="5">
    <source>
        <dbReference type="RefSeq" id="XP_034236783.1"/>
    </source>
</evidence>
<evidence type="ECO:0000256" key="2">
    <source>
        <dbReference type="PROSITE-ProRule" id="PRU00497"/>
    </source>
</evidence>
<feature type="non-terminal residue" evidence="5">
    <location>
        <position position="1"/>
    </location>
</feature>
<feature type="compositionally biased region" description="Pro residues" evidence="3">
    <location>
        <begin position="290"/>
        <end position="299"/>
    </location>
</feature>
<proteinExistence type="predicted"/>
<feature type="non-terminal residue" evidence="5">
    <location>
        <position position="335"/>
    </location>
</feature>
<gene>
    <name evidence="5" type="primary">LOC117642586</name>
</gene>
<sequence>ARAFPRPATYGSSIYHVSPPIASSHQSVTLSEERVVHSVDHALERSHDQDHEHEPPSPYKFEYKVHDQKNSNYHERAESSDGKVVRGFYSLLEPHGEVRVVKYRADHGGFKSEVSRHGSSHGNTHGGGLGATIGSGPSHDLGSHGLGVSASAPVPAPVHVHIPAHTKTSIPIHEDNDEGGNQWAAIEDPKKGGIRTHGLEEIPAPSKEALGKPRLPEQILLQQHKKKPTFQPSKPSHHHKYLKRPPPSLHHGPRPGPPGGPRPLGPPHFHHRGPKRGPQVGPRPRNAVAGPPPLGPPPGLGTAPSPQLPQRREARPPPTPCKCSEQPPGHAAGHP</sequence>
<evidence type="ECO:0000313" key="4">
    <source>
        <dbReference type="Proteomes" id="UP000515158"/>
    </source>
</evidence>
<reference evidence="5" key="1">
    <citation type="submission" date="2025-08" db="UniProtKB">
        <authorList>
            <consortium name="RefSeq"/>
        </authorList>
    </citation>
    <scope>IDENTIFICATION</scope>
    <source>
        <tissue evidence="5">Total insect</tissue>
    </source>
</reference>
<dbReference type="GO" id="GO:0005615">
    <property type="term" value="C:extracellular space"/>
    <property type="evidence" value="ECO:0007669"/>
    <property type="project" value="TreeGrafter"/>
</dbReference>
<keyword evidence="1 2" id="KW-0193">Cuticle</keyword>
<dbReference type="GO" id="GO:0031012">
    <property type="term" value="C:extracellular matrix"/>
    <property type="evidence" value="ECO:0007669"/>
    <property type="project" value="TreeGrafter"/>
</dbReference>
<name>A0A6P8YAZ2_THRPL</name>
<dbReference type="InterPro" id="IPR000618">
    <property type="entry name" value="Insect_cuticle"/>
</dbReference>
<feature type="compositionally biased region" description="Pro residues" evidence="3">
    <location>
        <begin position="244"/>
        <end position="266"/>
    </location>
</feature>
<dbReference type="Pfam" id="PF00379">
    <property type="entry name" value="Chitin_bind_4"/>
    <property type="match status" value="1"/>
</dbReference>
<evidence type="ECO:0000256" key="3">
    <source>
        <dbReference type="SAM" id="MobiDB-lite"/>
    </source>
</evidence>
<keyword evidence="4" id="KW-1185">Reference proteome</keyword>
<dbReference type="PANTHER" id="PTHR12236">
    <property type="entry name" value="STRUCTURAL CONTITUENT OF CUTICLE"/>
    <property type="match status" value="1"/>
</dbReference>
<protein>
    <submittedName>
        <fullName evidence="5">Proline-rich protein HaeIII subfamily 1-like</fullName>
    </submittedName>
</protein>
<dbReference type="PROSITE" id="PS51155">
    <property type="entry name" value="CHIT_BIND_RR_2"/>
    <property type="match status" value="1"/>
</dbReference>
<dbReference type="GO" id="GO:0042302">
    <property type="term" value="F:structural constituent of cuticle"/>
    <property type="evidence" value="ECO:0007669"/>
    <property type="project" value="UniProtKB-UniRule"/>
</dbReference>
<dbReference type="GeneID" id="117642586"/>
<dbReference type="InParanoid" id="A0A6P8YAZ2"/>
<feature type="compositionally biased region" description="Gly residues" evidence="3">
    <location>
        <begin position="124"/>
        <end position="133"/>
    </location>
</feature>
<dbReference type="PANTHER" id="PTHR12236:SF18">
    <property type="entry name" value="CUTICULAR PROTEIN 66D"/>
    <property type="match status" value="1"/>
</dbReference>
<feature type="region of interest" description="Disordered" evidence="3">
    <location>
        <begin position="113"/>
        <end position="152"/>
    </location>
</feature>